<dbReference type="EMBL" id="KV784353">
    <property type="protein sequence ID" value="OEU22447.1"/>
    <property type="molecule type" value="Genomic_DNA"/>
</dbReference>
<protein>
    <recommendedName>
        <fullName evidence="7">Fe2OG dioxygenase domain-containing protein</fullName>
    </recommendedName>
</protein>
<evidence type="ECO:0000313" key="8">
    <source>
        <dbReference type="EMBL" id="OEU22447.1"/>
    </source>
</evidence>
<keyword evidence="2" id="KW-0479">Metal-binding</keyword>
<dbReference type="AlphaFoldDB" id="A0A1E7FWD9"/>
<dbReference type="InterPro" id="IPR045054">
    <property type="entry name" value="P4HA-like"/>
</dbReference>
<organism evidence="8 9">
    <name type="scientific">Fragilariopsis cylindrus CCMP1102</name>
    <dbReference type="NCBI Taxonomy" id="635003"/>
    <lineage>
        <taxon>Eukaryota</taxon>
        <taxon>Sar</taxon>
        <taxon>Stramenopiles</taxon>
        <taxon>Ochrophyta</taxon>
        <taxon>Bacillariophyta</taxon>
        <taxon>Bacillariophyceae</taxon>
        <taxon>Bacillariophycidae</taxon>
        <taxon>Bacillariales</taxon>
        <taxon>Bacillariaceae</taxon>
        <taxon>Fragilariopsis</taxon>
    </lineage>
</organism>
<comment type="cofactor">
    <cofactor evidence="1">
        <name>L-ascorbate</name>
        <dbReference type="ChEBI" id="CHEBI:38290"/>
    </cofactor>
</comment>
<accession>A0A1E7FWD9</accession>
<evidence type="ECO:0000313" key="9">
    <source>
        <dbReference type="Proteomes" id="UP000095751"/>
    </source>
</evidence>
<evidence type="ECO:0000259" key="7">
    <source>
        <dbReference type="PROSITE" id="PS51471"/>
    </source>
</evidence>
<dbReference type="GO" id="GO:0031418">
    <property type="term" value="F:L-ascorbic acid binding"/>
    <property type="evidence" value="ECO:0007669"/>
    <property type="project" value="InterPro"/>
</dbReference>
<feature type="region of interest" description="Disordered" evidence="6">
    <location>
        <begin position="245"/>
        <end position="267"/>
    </location>
</feature>
<dbReference type="Proteomes" id="UP000095751">
    <property type="component" value="Unassembled WGS sequence"/>
</dbReference>
<dbReference type="GO" id="GO:0004656">
    <property type="term" value="F:procollagen-proline 4-dioxygenase activity"/>
    <property type="evidence" value="ECO:0007669"/>
    <property type="project" value="TreeGrafter"/>
</dbReference>
<dbReference type="KEGG" id="fcy:FRACYDRAFT_232605"/>
<evidence type="ECO:0000256" key="4">
    <source>
        <dbReference type="ARBA" id="ARBA00023002"/>
    </source>
</evidence>
<proteinExistence type="predicted"/>
<feature type="domain" description="Fe2OG dioxygenase" evidence="7">
    <location>
        <begin position="217"/>
        <end position="349"/>
    </location>
</feature>
<dbReference type="OrthoDB" id="69177at2759"/>
<dbReference type="InterPro" id="IPR006620">
    <property type="entry name" value="Pro_4_hyd_alph"/>
</dbReference>
<evidence type="ECO:0000256" key="5">
    <source>
        <dbReference type="ARBA" id="ARBA00023004"/>
    </source>
</evidence>
<dbReference type="GO" id="GO:0005783">
    <property type="term" value="C:endoplasmic reticulum"/>
    <property type="evidence" value="ECO:0007669"/>
    <property type="project" value="TreeGrafter"/>
</dbReference>
<evidence type="ECO:0000256" key="2">
    <source>
        <dbReference type="ARBA" id="ARBA00022723"/>
    </source>
</evidence>
<evidence type="ECO:0000256" key="1">
    <source>
        <dbReference type="ARBA" id="ARBA00001961"/>
    </source>
</evidence>
<reference evidence="8 9" key="1">
    <citation type="submission" date="2016-09" db="EMBL/GenBank/DDBJ databases">
        <title>Extensive genetic diversity and differential bi-allelic expression allows diatom success in the polar Southern Ocean.</title>
        <authorList>
            <consortium name="DOE Joint Genome Institute"/>
            <person name="Mock T."/>
            <person name="Otillar R.P."/>
            <person name="Strauss J."/>
            <person name="Dupont C."/>
            <person name="Frickenhaus S."/>
            <person name="Maumus F."/>
            <person name="Mcmullan M."/>
            <person name="Sanges R."/>
            <person name="Schmutz J."/>
            <person name="Toseland A."/>
            <person name="Valas R."/>
            <person name="Veluchamy A."/>
            <person name="Ward B.J."/>
            <person name="Allen A."/>
            <person name="Barry K."/>
            <person name="Falciatore A."/>
            <person name="Ferrante M."/>
            <person name="Fortunato A.E."/>
            <person name="Gloeckner G."/>
            <person name="Gruber A."/>
            <person name="Hipkin R."/>
            <person name="Janech M."/>
            <person name="Kroth P."/>
            <person name="Leese F."/>
            <person name="Lindquist E."/>
            <person name="Lyon B.R."/>
            <person name="Martin J."/>
            <person name="Mayer C."/>
            <person name="Parker M."/>
            <person name="Quesneville H."/>
            <person name="Raymond J."/>
            <person name="Uhlig C."/>
            <person name="Valentin K.U."/>
            <person name="Worden A.Z."/>
            <person name="Armbrust E.V."/>
            <person name="Bowler C."/>
            <person name="Green B."/>
            <person name="Moulton V."/>
            <person name="Van Oosterhout C."/>
            <person name="Grigoriev I."/>
        </authorList>
    </citation>
    <scope>NUCLEOTIDE SEQUENCE [LARGE SCALE GENOMIC DNA]</scope>
    <source>
        <strain evidence="8 9">CCMP1102</strain>
    </source>
</reference>
<name>A0A1E7FWD9_9STRA</name>
<dbReference type="PROSITE" id="PS51471">
    <property type="entry name" value="FE2OG_OXY"/>
    <property type="match status" value="1"/>
</dbReference>
<evidence type="ECO:0000256" key="3">
    <source>
        <dbReference type="ARBA" id="ARBA00022964"/>
    </source>
</evidence>
<gene>
    <name evidence="8" type="ORF">FRACYDRAFT_232605</name>
</gene>
<dbReference type="PANTHER" id="PTHR10869:SF236">
    <property type="entry name" value="PROLYL 4-HYDROXYLASE ALPHA SUBUNIT DOMAIN-CONTAINING PROTEIN"/>
    <property type="match status" value="1"/>
</dbReference>
<dbReference type="InterPro" id="IPR005123">
    <property type="entry name" value="Oxoglu/Fe-dep_dioxygenase_dom"/>
</dbReference>
<dbReference type="GO" id="GO:0005506">
    <property type="term" value="F:iron ion binding"/>
    <property type="evidence" value="ECO:0007669"/>
    <property type="project" value="InterPro"/>
</dbReference>
<sequence>MAKKRKNKFSGSTAEQLPSTTTTTTKRSSFESFPLYLVPNDNYSSSSSSDNSNKNYQDYDNGVSNSKSRELHEYVKGRVWVIPSFFSPKECQAWIDFCESFSDSDGDTNRSTSGGGGGGGDDDGGGFQYTAHPASNYIANRECYRMQETNGRELSDRIFKRLQGMTMATKGMIHCGDGDASDVNNNNNNDNNHIHKHNSNIQQETADLYRNEYKPINCNPNLRVYRYNKGHAFGRHVDGSNVVTGYKGDSGDNGNGSATSTSTRTRTTTCKTEMTMLLYLSTCEGGATRFHLPSSKRNRKKNNINNNSIAYSPQVGSLLLHVHGNHCLEHEADVVLSGKKYVLRTDLIYG</sequence>
<dbReference type="SMART" id="SM00702">
    <property type="entry name" value="P4Hc"/>
    <property type="match status" value="1"/>
</dbReference>
<keyword evidence="4" id="KW-0560">Oxidoreductase</keyword>
<dbReference type="Gene3D" id="2.60.120.620">
    <property type="entry name" value="q2cbj1_9rhob like domain"/>
    <property type="match status" value="1"/>
</dbReference>
<keyword evidence="9" id="KW-1185">Reference proteome</keyword>
<evidence type="ECO:0000256" key="6">
    <source>
        <dbReference type="SAM" id="MobiDB-lite"/>
    </source>
</evidence>
<feature type="region of interest" description="Disordered" evidence="6">
    <location>
        <begin position="41"/>
        <end position="64"/>
    </location>
</feature>
<dbReference type="InParanoid" id="A0A1E7FWD9"/>
<keyword evidence="3" id="KW-0223">Dioxygenase</keyword>
<keyword evidence="5" id="KW-0408">Iron</keyword>
<feature type="compositionally biased region" description="Polar residues" evidence="6">
    <location>
        <begin position="9"/>
        <end position="19"/>
    </location>
</feature>
<dbReference type="PANTHER" id="PTHR10869">
    <property type="entry name" value="PROLYL 4-HYDROXYLASE ALPHA SUBUNIT"/>
    <property type="match status" value="1"/>
</dbReference>
<feature type="region of interest" description="Disordered" evidence="6">
    <location>
        <begin position="1"/>
        <end position="28"/>
    </location>
</feature>
<feature type="compositionally biased region" description="Low complexity" evidence="6">
    <location>
        <begin position="41"/>
        <end position="61"/>
    </location>
</feature>
<feature type="region of interest" description="Disordered" evidence="6">
    <location>
        <begin position="103"/>
        <end position="131"/>
    </location>
</feature>